<accession>A0A7S0DI34</accession>
<dbReference type="PROSITE" id="PS50237">
    <property type="entry name" value="HECT"/>
    <property type="match status" value="1"/>
</dbReference>
<dbReference type="AlphaFoldDB" id="A0A7S0DI34"/>
<dbReference type="InterPro" id="IPR035983">
    <property type="entry name" value="Hect_E3_ubiquitin_ligase"/>
</dbReference>
<dbReference type="SMART" id="SM00119">
    <property type="entry name" value="HECTc"/>
    <property type="match status" value="1"/>
</dbReference>
<keyword evidence="1 2" id="KW-0833">Ubl conjugation pathway</keyword>
<dbReference type="Gene3D" id="3.30.2160.10">
    <property type="entry name" value="Hect, E3 ligase catalytic domain"/>
    <property type="match status" value="1"/>
</dbReference>
<reference evidence="4" key="1">
    <citation type="submission" date="2021-01" db="EMBL/GenBank/DDBJ databases">
        <authorList>
            <person name="Corre E."/>
            <person name="Pelletier E."/>
            <person name="Niang G."/>
            <person name="Scheremetjew M."/>
            <person name="Finn R."/>
            <person name="Kale V."/>
            <person name="Holt S."/>
            <person name="Cochrane G."/>
            <person name="Meng A."/>
            <person name="Brown T."/>
            <person name="Cohen L."/>
        </authorList>
    </citation>
    <scope>NUCLEOTIDE SEQUENCE</scope>
    <source>
        <strain evidence="4">CCMP2058</strain>
    </source>
</reference>
<evidence type="ECO:0000256" key="2">
    <source>
        <dbReference type="PROSITE-ProRule" id="PRU00104"/>
    </source>
</evidence>
<dbReference type="InterPro" id="IPR000569">
    <property type="entry name" value="HECT_dom"/>
</dbReference>
<dbReference type="Pfam" id="PF00632">
    <property type="entry name" value="HECT"/>
    <property type="match status" value="1"/>
</dbReference>
<dbReference type="EMBL" id="HBEM01020976">
    <property type="protein sequence ID" value="CAD8455429.1"/>
    <property type="molecule type" value="Transcribed_RNA"/>
</dbReference>
<sequence length="844" mass="96513">MAKPPTKRPKNRQWFEKVLKTGRLMDSFVNREKIMMPLEFVKTLHDKIQALAMGSAEREIPKGLDAKTLHPELRIPLSNVETIHDFLVKSIKEEKKREADNALREGQDIVMNFNDPRDIEPRKSFVLNLAGIQGRLENIISATIHLVRSTDGKEVGMMQINSMHISAGMVTWIKSKAPRDDGEYEFHVKSQQNNYKKAHYGGLFGQFKGRNMNKVSKSPSFRVFEKSKQDRDILPAYFHIIYDAARITMEADAQLVECVDRICDKKNLEATIKKFPPSKFDPTPHLIHYKEIEECTTATLQVRLLTLQLLNRAIINLLPLLDFSVARGMSRLTDTVRKLRKLIFWTTKNKLWTQALADTESASQGVLGEVKIDRFKANRLKEKGKCDDRGTRTCFGQLFRQINNKGVESFRAAQGVRVWKTFFIGEGGIDAGGLYRELLFCMCQELQSPQLPLFILCPNGREQIGQNRHKWVPNPSATTPLNLAMYEFLGKMMGLAIRTKSLLSLDLPSIVWKPLIGADIEESDVLAIDRLSFKLIENMQTMEPKILTFQPGPLGIAFTDDLRVQAIKPGSQSERLGVKPQLKLIEVGEVAVANQMDLGKELKDKAAGKEPYSITFAGRVSPDDFDIAFAQTKFVIVGSDQKERELVGKGKEKTLSWANRKEFCQRIVDYRKTEFKQQCAAMRRGLACVVPYPLLSIFAWEELEIQVCGRSQMNIDLLQKMTRYQGCSAHDRHIQFFWEIMRERFDEMERAKFLKFVWGRARLPVRAADFQTHFIINDLPTSGNPDSYMPIGHTCFFTVDIPRYTNLAIMHKRMLYAITHCEAIDADYGPENIRVAEEDDSDED</sequence>
<dbReference type="PANTHER" id="PTHR46654:SF1">
    <property type="entry name" value="E3 UBIQUITIN-PROTEIN LIGASE HECTD3"/>
    <property type="match status" value="1"/>
</dbReference>
<feature type="domain" description="HECT" evidence="3">
    <location>
        <begin position="406"/>
        <end position="831"/>
    </location>
</feature>
<gene>
    <name evidence="4" type="ORF">LAMO00422_LOCUS14374</name>
</gene>
<protein>
    <recommendedName>
        <fullName evidence="3">HECT domain-containing protein</fullName>
    </recommendedName>
</protein>
<dbReference type="GO" id="GO:0004842">
    <property type="term" value="F:ubiquitin-protein transferase activity"/>
    <property type="evidence" value="ECO:0007669"/>
    <property type="project" value="InterPro"/>
</dbReference>
<dbReference type="InterPro" id="IPR042469">
    <property type="entry name" value="HECTD3"/>
</dbReference>
<feature type="active site" description="Glycyl thioester intermediate" evidence="2">
    <location>
        <position position="795"/>
    </location>
</feature>
<organism evidence="4">
    <name type="scientific">Amorphochlora amoebiformis</name>
    <dbReference type="NCBI Taxonomy" id="1561963"/>
    <lineage>
        <taxon>Eukaryota</taxon>
        <taxon>Sar</taxon>
        <taxon>Rhizaria</taxon>
        <taxon>Cercozoa</taxon>
        <taxon>Chlorarachniophyceae</taxon>
        <taxon>Amorphochlora</taxon>
    </lineage>
</organism>
<evidence type="ECO:0000256" key="1">
    <source>
        <dbReference type="ARBA" id="ARBA00022786"/>
    </source>
</evidence>
<dbReference type="Gene3D" id="3.30.2410.10">
    <property type="entry name" value="Hect, E3 ligase catalytic domain"/>
    <property type="match status" value="1"/>
</dbReference>
<evidence type="ECO:0000259" key="3">
    <source>
        <dbReference type="PROSITE" id="PS50237"/>
    </source>
</evidence>
<proteinExistence type="predicted"/>
<name>A0A7S0DI34_9EUKA</name>
<dbReference type="Gene3D" id="3.90.1750.10">
    <property type="entry name" value="Hect, E3 ligase catalytic domains"/>
    <property type="match status" value="2"/>
</dbReference>
<evidence type="ECO:0000313" key="4">
    <source>
        <dbReference type="EMBL" id="CAD8455429.1"/>
    </source>
</evidence>
<dbReference type="PANTHER" id="PTHR46654">
    <property type="entry name" value="E3 UBIQUITIN-PROTEIN LIGASE HECTD3"/>
    <property type="match status" value="1"/>
</dbReference>
<dbReference type="SUPFAM" id="SSF56204">
    <property type="entry name" value="Hect, E3 ligase catalytic domain"/>
    <property type="match status" value="1"/>
</dbReference>